<evidence type="ECO:0000256" key="1">
    <source>
        <dbReference type="ARBA" id="ARBA00022801"/>
    </source>
</evidence>
<proteinExistence type="predicted"/>
<dbReference type="InterPro" id="IPR017853">
    <property type="entry name" value="GH"/>
</dbReference>
<keyword evidence="3" id="KW-1185">Reference proteome</keyword>
<dbReference type="EMBL" id="BMAC01003078">
    <property type="protein sequence ID" value="GFQ08109.1"/>
    <property type="molecule type" value="Genomic_DNA"/>
</dbReference>
<accession>A0A830DEK5</accession>
<name>A0A830DEK5_9LAMI</name>
<dbReference type="OrthoDB" id="47059at2759"/>
<comment type="caution">
    <text evidence="2">The sequence shown here is derived from an EMBL/GenBank/DDBJ whole genome shotgun (WGS) entry which is preliminary data.</text>
</comment>
<feature type="non-terminal residue" evidence="2">
    <location>
        <position position="1"/>
    </location>
</feature>
<dbReference type="SUPFAM" id="SSF51445">
    <property type="entry name" value="(Trans)glycosidases"/>
    <property type="match status" value="1"/>
</dbReference>
<gene>
    <name evidence="2" type="ORF">PHJA_002954900</name>
</gene>
<dbReference type="Proteomes" id="UP000653305">
    <property type="component" value="Unassembled WGS sequence"/>
</dbReference>
<dbReference type="GO" id="GO:0031222">
    <property type="term" value="P:arabinan catabolic process"/>
    <property type="evidence" value="ECO:0007669"/>
    <property type="project" value="TreeGrafter"/>
</dbReference>
<dbReference type="InterPro" id="IPR044993">
    <property type="entry name" value="BXL"/>
</dbReference>
<sequence>SYPFCNTSLPLRTQAQSLIYLLSVDEKIQQLSNNASAVPRLGIPPYEWWSESLHTITVNGPSVSFDGPIKSTTRFPRVILSATTFNRSLWSAVAIRLFTWDNYPVFWLRNTLGFFRFLNLGRNENGFRVGNGRYFSKFRLFSK</sequence>
<evidence type="ECO:0000313" key="2">
    <source>
        <dbReference type="EMBL" id="GFQ08109.1"/>
    </source>
</evidence>
<dbReference type="PANTHER" id="PTHR42721:SF1">
    <property type="entry name" value="BETA-D-XYLOSIDASE 6-RELATED"/>
    <property type="match status" value="1"/>
</dbReference>
<organism evidence="2 3">
    <name type="scientific">Phtheirospermum japonicum</name>
    <dbReference type="NCBI Taxonomy" id="374723"/>
    <lineage>
        <taxon>Eukaryota</taxon>
        <taxon>Viridiplantae</taxon>
        <taxon>Streptophyta</taxon>
        <taxon>Embryophyta</taxon>
        <taxon>Tracheophyta</taxon>
        <taxon>Spermatophyta</taxon>
        <taxon>Magnoliopsida</taxon>
        <taxon>eudicotyledons</taxon>
        <taxon>Gunneridae</taxon>
        <taxon>Pentapetalae</taxon>
        <taxon>asterids</taxon>
        <taxon>lamiids</taxon>
        <taxon>Lamiales</taxon>
        <taxon>Orobanchaceae</taxon>
        <taxon>Orobanchaceae incertae sedis</taxon>
        <taxon>Phtheirospermum</taxon>
    </lineage>
</organism>
<dbReference type="PANTHER" id="PTHR42721">
    <property type="entry name" value="SUGAR HYDROLASE-RELATED"/>
    <property type="match status" value="1"/>
</dbReference>
<dbReference type="AlphaFoldDB" id="A0A830DEK5"/>
<dbReference type="GO" id="GO:0045493">
    <property type="term" value="P:xylan catabolic process"/>
    <property type="evidence" value="ECO:0007669"/>
    <property type="project" value="InterPro"/>
</dbReference>
<dbReference type="Gene3D" id="3.20.20.300">
    <property type="entry name" value="Glycoside hydrolase, family 3, N-terminal domain"/>
    <property type="match status" value="1"/>
</dbReference>
<evidence type="ECO:0000313" key="3">
    <source>
        <dbReference type="Proteomes" id="UP000653305"/>
    </source>
</evidence>
<dbReference type="GO" id="GO:0046556">
    <property type="term" value="F:alpha-L-arabinofuranosidase activity"/>
    <property type="evidence" value="ECO:0007669"/>
    <property type="project" value="TreeGrafter"/>
</dbReference>
<keyword evidence="1" id="KW-0378">Hydrolase</keyword>
<dbReference type="GO" id="GO:0009044">
    <property type="term" value="F:xylan 1,4-beta-xylosidase activity"/>
    <property type="evidence" value="ECO:0007669"/>
    <property type="project" value="InterPro"/>
</dbReference>
<reference evidence="2" key="1">
    <citation type="submission" date="2020-07" db="EMBL/GenBank/DDBJ databases">
        <title>Ethylene signaling mediates host invasion by parasitic plants.</title>
        <authorList>
            <person name="Yoshida S."/>
        </authorList>
    </citation>
    <scope>NUCLEOTIDE SEQUENCE</scope>
    <source>
        <strain evidence="2">Okayama</strain>
    </source>
</reference>
<protein>
    <submittedName>
        <fullName evidence="2">Probable beta-d-xylosidase 6</fullName>
    </submittedName>
</protein>
<dbReference type="InterPro" id="IPR036962">
    <property type="entry name" value="Glyco_hydro_3_N_sf"/>
</dbReference>